<dbReference type="Gene3D" id="3.30.70.100">
    <property type="match status" value="1"/>
</dbReference>
<dbReference type="GO" id="GO:0004497">
    <property type="term" value="F:monooxygenase activity"/>
    <property type="evidence" value="ECO:0007669"/>
    <property type="project" value="UniProtKB-KW"/>
</dbReference>
<dbReference type="PANTHER" id="PTHR34474">
    <property type="entry name" value="SIGNAL TRANSDUCTION PROTEIN TRAP"/>
    <property type="match status" value="1"/>
</dbReference>
<dbReference type="Pfam" id="PF03992">
    <property type="entry name" value="ABM"/>
    <property type="match status" value="1"/>
</dbReference>
<proteinExistence type="predicted"/>
<keyword evidence="2" id="KW-0503">Monooxygenase</keyword>
<comment type="caution">
    <text evidence="2">The sequence shown here is derived from an EMBL/GenBank/DDBJ whole genome shotgun (WGS) entry which is preliminary data.</text>
</comment>
<gene>
    <name evidence="2" type="ORF">L2716_16670</name>
</gene>
<evidence type="ECO:0000313" key="2">
    <source>
        <dbReference type="EMBL" id="MCF6139361.1"/>
    </source>
</evidence>
<dbReference type="SUPFAM" id="SSF54909">
    <property type="entry name" value="Dimeric alpha+beta barrel"/>
    <property type="match status" value="1"/>
</dbReference>
<organism evidence="2 3">
    <name type="scientific">Pseudalkalibacillus berkeleyi</name>
    <dbReference type="NCBI Taxonomy" id="1069813"/>
    <lineage>
        <taxon>Bacteria</taxon>
        <taxon>Bacillati</taxon>
        <taxon>Bacillota</taxon>
        <taxon>Bacilli</taxon>
        <taxon>Bacillales</taxon>
        <taxon>Fictibacillaceae</taxon>
        <taxon>Pseudalkalibacillus</taxon>
    </lineage>
</organism>
<feature type="domain" description="ABM" evidence="1">
    <location>
        <begin position="2"/>
        <end position="90"/>
    </location>
</feature>
<name>A0ABS9H5J2_9BACL</name>
<keyword evidence="2" id="KW-0560">Oxidoreductase</keyword>
<dbReference type="EMBL" id="JAKIJS010000003">
    <property type="protein sequence ID" value="MCF6139361.1"/>
    <property type="molecule type" value="Genomic_DNA"/>
</dbReference>
<dbReference type="RefSeq" id="WP_236338128.1">
    <property type="nucleotide sequence ID" value="NZ_JAKIJS010000003.1"/>
</dbReference>
<dbReference type="InterPro" id="IPR007138">
    <property type="entry name" value="ABM_dom"/>
</dbReference>
<dbReference type="InterPro" id="IPR050404">
    <property type="entry name" value="Heme-degrading_MO"/>
</dbReference>
<dbReference type="PROSITE" id="PS51725">
    <property type="entry name" value="ABM"/>
    <property type="match status" value="1"/>
</dbReference>
<dbReference type="Proteomes" id="UP001649381">
    <property type="component" value="Unassembled WGS sequence"/>
</dbReference>
<evidence type="ECO:0000259" key="1">
    <source>
        <dbReference type="PROSITE" id="PS51725"/>
    </source>
</evidence>
<accession>A0ABS9H5J2</accession>
<sequence>MFIVHSTVKVPIDKTEEVIDIYRNRSRQVDQAEGFHSFELLQNDKSPEELTVQIKFTNKKSYLEWVRSDDFKRIHELEKKYPDKELADIIPKVQMYSVVAT</sequence>
<keyword evidence="3" id="KW-1185">Reference proteome</keyword>
<reference evidence="2 3" key="1">
    <citation type="submission" date="2022-01" db="EMBL/GenBank/DDBJ databases">
        <title>Alkalihalobacillus sp. EGI L200015, a novel bacterium isolated from a salt lake sediment.</title>
        <authorList>
            <person name="Gao L."/>
            <person name="Fang B.-Z."/>
            <person name="Li W.-J."/>
        </authorList>
    </citation>
    <scope>NUCLEOTIDE SEQUENCE [LARGE SCALE GENOMIC DNA]</scope>
    <source>
        <strain evidence="2 3">KCTC 12718</strain>
    </source>
</reference>
<evidence type="ECO:0000313" key="3">
    <source>
        <dbReference type="Proteomes" id="UP001649381"/>
    </source>
</evidence>
<dbReference type="InterPro" id="IPR011008">
    <property type="entry name" value="Dimeric_a/b-barrel"/>
</dbReference>
<dbReference type="PANTHER" id="PTHR34474:SF4">
    <property type="entry name" value="HEME OXYGENASE (STAPHYLOBILIN-PRODUCING) 1"/>
    <property type="match status" value="1"/>
</dbReference>
<protein>
    <submittedName>
        <fullName evidence="2">Antibiotic biosynthesis monooxygenase</fullName>
    </submittedName>
</protein>